<organism evidence="2 3">
    <name type="scientific">Parnassius apollo</name>
    <name type="common">Apollo butterfly</name>
    <name type="synonym">Papilio apollo</name>
    <dbReference type="NCBI Taxonomy" id="110799"/>
    <lineage>
        <taxon>Eukaryota</taxon>
        <taxon>Metazoa</taxon>
        <taxon>Ecdysozoa</taxon>
        <taxon>Arthropoda</taxon>
        <taxon>Hexapoda</taxon>
        <taxon>Insecta</taxon>
        <taxon>Pterygota</taxon>
        <taxon>Neoptera</taxon>
        <taxon>Endopterygota</taxon>
        <taxon>Lepidoptera</taxon>
        <taxon>Glossata</taxon>
        <taxon>Ditrysia</taxon>
        <taxon>Papilionoidea</taxon>
        <taxon>Papilionidae</taxon>
        <taxon>Parnassiinae</taxon>
        <taxon>Parnassini</taxon>
        <taxon>Parnassius</taxon>
        <taxon>Parnassius</taxon>
    </lineage>
</organism>
<name>A0A8S3W539_PARAO</name>
<dbReference type="AlphaFoldDB" id="A0A8S3W539"/>
<gene>
    <name evidence="2" type="ORF">PAPOLLO_LOCUS2214</name>
</gene>
<accession>A0A8S3W539</accession>
<dbReference type="OrthoDB" id="6022762at2759"/>
<comment type="caution">
    <text evidence="2">The sequence shown here is derived from an EMBL/GenBank/DDBJ whole genome shotgun (WGS) entry which is preliminary data.</text>
</comment>
<evidence type="ECO:0000313" key="2">
    <source>
        <dbReference type="EMBL" id="CAG4941524.1"/>
    </source>
</evidence>
<reference evidence="2" key="1">
    <citation type="submission" date="2021-04" db="EMBL/GenBank/DDBJ databases">
        <authorList>
            <person name="Tunstrom K."/>
        </authorList>
    </citation>
    <scope>NUCLEOTIDE SEQUENCE</scope>
</reference>
<keyword evidence="3" id="KW-1185">Reference proteome</keyword>
<evidence type="ECO:0000313" key="3">
    <source>
        <dbReference type="Proteomes" id="UP000691718"/>
    </source>
</evidence>
<dbReference type="EMBL" id="CAJQZP010000160">
    <property type="protein sequence ID" value="CAG4941524.1"/>
    <property type="molecule type" value="Genomic_DNA"/>
</dbReference>
<feature type="region of interest" description="Disordered" evidence="1">
    <location>
        <begin position="1"/>
        <end position="50"/>
    </location>
</feature>
<feature type="compositionally biased region" description="Acidic residues" evidence="1">
    <location>
        <begin position="27"/>
        <end position="47"/>
    </location>
</feature>
<dbReference type="Proteomes" id="UP000691718">
    <property type="component" value="Unassembled WGS sequence"/>
</dbReference>
<sequence length="109" mass="12290">MKPDGSEKEFTQDTSGVGEEKESQEGKEDEDVTNLDFEEISDGELEEERTRAGLGDALGVDWASLGADARRREQFPPLEVRAIVGDLKGYWPGLVCLYIWLAKMQYRAY</sequence>
<protein>
    <submittedName>
        <fullName evidence="2">(apollo) hypothetical protein</fullName>
    </submittedName>
</protein>
<proteinExistence type="predicted"/>
<feature type="compositionally biased region" description="Basic and acidic residues" evidence="1">
    <location>
        <begin position="1"/>
        <end position="11"/>
    </location>
</feature>
<evidence type="ECO:0000256" key="1">
    <source>
        <dbReference type="SAM" id="MobiDB-lite"/>
    </source>
</evidence>